<dbReference type="Pfam" id="PF13532">
    <property type="entry name" value="2OG-FeII_Oxy_2"/>
    <property type="match status" value="1"/>
</dbReference>
<dbReference type="PANTHER" id="PTHR16557:SF2">
    <property type="entry name" value="NUCLEIC ACID DIOXYGENASE ALKBH1"/>
    <property type="match status" value="1"/>
</dbReference>
<keyword evidence="9" id="KW-1185">Reference proteome</keyword>
<evidence type="ECO:0000256" key="6">
    <source>
        <dbReference type="SAM" id="MobiDB-lite"/>
    </source>
</evidence>
<dbReference type="PROSITE" id="PS51471">
    <property type="entry name" value="FE2OG_OXY"/>
    <property type="match status" value="1"/>
</dbReference>
<keyword evidence="1 5" id="KW-0479">Metal-binding</keyword>
<feature type="domain" description="Fe2OG dioxygenase" evidence="7">
    <location>
        <begin position="341"/>
        <end position="459"/>
    </location>
</feature>
<sequence>MRAGPARVAPALTYITRAAVCRLFGPFAIAGAAMSSPLLDPTSPAYKKARRQHLKSTRNRSKDIDEGWTPFRAAEKKYKARFPPPDLADVLDLALLDDGRAEEVEAGVWKGNTSALEFREIGLGDSETHDSSDRVRKRKAFALPRIPGLVILPSFVSHETQRELVRWALVDQARHPNETNLDTHYILPQDGLWNSYLRTCSQGIDDEIVQPRASSVESQTCTISEPSGPRQLISNTPASPSTYSSLSDTPKLPYSPSPTASPISTSDLVPKLRWANLGWFYHWGTKQYDFSKGQQEIGDVARAVCKEAVHNVNWADVYSGDDGEGWGDGGPDWETWTESYEPDAGIVNFYQTKDTLMGHVDRSEVCATSPLVSISLGNAAVFLIGGLTRDAPPVPILLRSGDVVIMSGPACRRAYHGIPRVLESTLPKHLRAIGGDEDWAPYAKYLSTTRINVNVRQVFPKGFDPGLDNTAVA</sequence>
<dbReference type="GO" id="GO:0046872">
    <property type="term" value="F:metal ion binding"/>
    <property type="evidence" value="ECO:0007669"/>
    <property type="project" value="UniProtKB-KW"/>
</dbReference>
<organism evidence="8 9">
    <name type="scientific">Dentipellis fragilis</name>
    <dbReference type="NCBI Taxonomy" id="205917"/>
    <lineage>
        <taxon>Eukaryota</taxon>
        <taxon>Fungi</taxon>
        <taxon>Dikarya</taxon>
        <taxon>Basidiomycota</taxon>
        <taxon>Agaricomycotina</taxon>
        <taxon>Agaricomycetes</taxon>
        <taxon>Russulales</taxon>
        <taxon>Hericiaceae</taxon>
        <taxon>Dentipellis</taxon>
    </lineage>
</organism>
<reference evidence="8 9" key="1">
    <citation type="submission" date="2019-02" db="EMBL/GenBank/DDBJ databases">
        <title>Genome sequencing of the rare red list fungi Dentipellis fragilis.</title>
        <authorList>
            <person name="Buettner E."/>
            <person name="Kellner H."/>
        </authorList>
    </citation>
    <scope>NUCLEOTIDE SEQUENCE [LARGE SCALE GENOMIC DNA]</scope>
    <source>
        <strain evidence="8 9">DSM 105465</strain>
    </source>
</reference>
<dbReference type="InterPro" id="IPR037151">
    <property type="entry name" value="AlkB-like_sf"/>
</dbReference>
<dbReference type="GO" id="GO:0005737">
    <property type="term" value="C:cytoplasm"/>
    <property type="evidence" value="ECO:0007669"/>
    <property type="project" value="TreeGrafter"/>
</dbReference>
<dbReference type="PANTHER" id="PTHR16557">
    <property type="entry name" value="ALKYLATED DNA REPAIR PROTEIN ALKB-RELATED"/>
    <property type="match status" value="1"/>
</dbReference>
<feature type="region of interest" description="Disordered" evidence="6">
    <location>
        <begin position="217"/>
        <end position="263"/>
    </location>
</feature>
<accession>A0A4Y9YHV3</accession>
<evidence type="ECO:0000313" key="9">
    <source>
        <dbReference type="Proteomes" id="UP000298327"/>
    </source>
</evidence>
<feature type="compositionally biased region" description="Polar residues" evidence="6">
    <location>
        <begin position="232"/>
        <end position="248"/>
    </location>
</feature>
<dbReference type="InterPro" id="IPR004574">
    <property type="entry name" value="Alkb"/>
</dbReference>
<proteinExistence type="predicted"/>
<dbReference type="EMBL" id="SEOQ01000510">
    <property type="protein sequence ID" value="TFY61428.1"/>
    <property type="molecule type" value="Genomic_DNA"/>
</dbReference>
<keyword evidence="2" id="KW-0223">Dioxygenase</keyword>
<protein>
    <recommendedName>
        <fullName evidence="7">Fe2OG dioxygenase domain-containing protein</fullName>
    </recommendedName>
</protein>
<dbReference type="InterPro" id="IPR027450">
    <property type="entry name" value="AlkB-like"/>
</dbReference>
<evidence type="ECO:0000256" key="1">
    <source>
        <dbReference type="ARBA" id="ARBA00022723"/>
    </source>
</evidence>
<comment type="cofactor">
    <cofactor evidence="5">
        <name>Fe(2+)</name>
        <dbReference type="ChEBI" id="CHEBI:29033"/>
    </cofactor>
    <text evidence="5">Binds 1 Fe(2+) ion per subunit.</text>
</comment>
<dbReference type="Gene3D" id="2.60.120.590">
    <property type="entry name" value="Alpha-ketoglutarate-dependent dioxygenase AlkB-like"/>
    <property type="match status" value="1"/>
</dbReference>
<dbReference type="Proteomes" id="UP000298327">
    <property type="component" value="Unassembled WGS sequence"/>
</dbReference>
<dbReference type="SUPFAM" id="SSF51197">
    <property type="entry name" value="Clavaminate synthase-like"/>
    <property type="match status" value="1"/>
</dbReference>
<keyword evidence="4 5" id="KW-0408">Iron</keyword>
<dbReference type="GO" id="GO:0005634">
    <property type="term" value="C:nucleus"/>
    <property type="evidence" value="ECO:0007669"/>
    <property type="project" value="TreeGrafter"/>
</dbReference>
<keyword evidence="3" id="KW-0560">Oxidoreductase</keyword>
<evidence type="ECO:0000256" key="5">
    <source>
        <dbReference type="PIRSR" id="PIRSR604574-2"/>
    </source>
</evidence>
<dbReference type="STRING" id="205917.A0A4Y9YHV3"/>
<evidence type="ECO:0000256" key="4">
    <source>
        <dbReference type="ARBA" id="ARBA00023004"/>
    </source>
</evidence>
<feature type="binding site" evidence="5">
    <location>
        <position position="359"/>
    </location>
    <ligand>
        <name>Fe cation</name>
        <dbReference type="ChEBI" id="CHEBI:24875"/>
        <note>catalytic</note>
    </ligand>
</feature>
<feature type="region of interest" description="Disordered" evidence="6">
    <location>
        <begin position="44"/>
        <end position="66"/>
    </location>
</feature>
<evidence type="ECO:0000256" key="2">
    <source>
        <dbReference type="ARBA" id="ARBA00022964"/>
    </source>
</evidence>
<evidence type="ECO:0000256" key="3">
    <source>
        <dbReference type="ARBA" id="ARBA00023002"/>
    </source>
</evidence>
<evidence type="ECO:0000313" key="8">
    <source>
        <dbReference type="EMBL" id="TFY61428.1"/>
    </source>
</evidence>
<name>A0A4Y9YHV3_9AGAM</name>
<feature type="binding site" evidence="5">
    <location>
        <position position="361"/>
    </location>
    <ligand>
        <name>Fe cation</name>
        <dbReference type="ChEBI" id="CHEBI:24875"/>
        <note>catalytic</note>
    </ligand>
</feature>
<dbReference type="InterPro" id="IPR005123">
    <property type="entry name" value="Oxoglu/Fe-dep_dioxygenase_dom"/>
</dbReference>
<dbReference type="AlphaFoldDB" id="A0A4Y9YHV3"/>
<gene>
    <name evidence="8" type="ORF">EVG20_g7062</name>
</gene>
<evidence type="ECO:0000259" key="7">
    <source>
        <dbReference type="PROSITE" id="PS51471"/>
    </source>
</evidence>
<dbReference type="GO" id="GO:0051213">
    <property type="term" value="F:dioxygenase activity"/>
    <property type="evidence" value="ECO:0007669"/>
    <property type="project" value="UniProtKB-KW"/>
</dbReference>
<dbReference type="OrthoDB" id="6614653at2759"/>
<comment type="caution">
    <text evidence="8">The sequence shown here is derived from an EMBL/GenBank/DDBJ whole genome shotgun (WGS) entry which is preliminary data.</text>
</comment>
<feature type="binding site" evidence="5">
    <location>
        <position position="416"/>
    </location>
    <ligand>
        <name>Fe cation</name>
        <dbReference type="ChEBI" id="CHEBI:24875"/>
        <note>catalytic</note>
    </ligand>
</feature>
<feature type="compositionally biased region" description="Basic residues" evidence="6">
    <location>
        <begin position="47"/>
        <end position="59"/>
    </location>
</feature>